<organism evidence="2 3">
    <name type="scientific">Polyplax serrata</name>
    <name type="common">Common mouse louse</name>
    <dbReference type="NCBI Taxonomy" id="468196"/>
    <lineage>
        <taxon>Eukaryota</taxon>
        <taxon>Metazoa</taxon>
        <taxon>Ecdysozoa</taxon>
        <taxon>Arthropoda</taxon>
        <taxon>Hexapoda</taxon>
        <taxon>Insecta</taxon>
        <taxon>Pterygota</taxon>
        <taxon>Neoptera</taxon>
        <taxon>Paraneoptera</taxon>
        <taxon>Psocodea</taxon>
        <taxon>Troctomorpha</taxon>
        <taxon>Phthiraptera</taxon>
        <taxon>Anoplura</taxon>
        <taxon>Polyplacidae</taxon>
        <taxon>Polyplax</taxon>
    </lineage>
</organism>
<comment type="caution">
    <text evidence="2">The sequence shown here is derived from an EMBL/GenBank/DDBJ whole genome shotgun (WGS) entry which is preliminary data.</text>
</comment>
<sequence length="261" mass="28988">MCVEQIDILLSTGKIIAFIINNPQHEKQCFTGARKRPIPYHRATPSSSSSCSSSSRSRSPSPRSWTRSRSRSTLRNRRIHTDADTRLRVSRSRSPSEKRHSSPDSPHAVYELDSPHTTPVRQSSSPRVTAEMATTATTTTSTATALTPSPEERYEEATEMERFSPPPMEDVEEQVQTPVVASETQTVGGITSMPRSIPHGRPAIHHIHPSLALLHHARPHGGLSLMPEPIIIDPYHPLLRAPLQRHIPGSYYSPYLGAPYC</sequence>
<evidence type="ECO:0000256" key="1">
    <source>
        <dbReference type="SAM" id="MobiDB-lite"/>
    </source>
</evidence>
<evidence type="ECO:0000313" key="3">
    <source>
        <dbReference type="Proteomes" id="UP001372834"/>
    </source>
</evidence>
<name>A0AAN8NVY3_POLSC</name>
<protein>
    <submittedName>
        <fullName evidence="2">Uncharacterized protein</fullName>
    </submittedName>
</protein>
<proteinExistence type="predicted"/>
<dbReference type="Proteomes" id="UP001372834">
    <property type="component" value="Unassembled WGS sequence"/>
</dbReference>
<gene>
    <name evidence="2" type="ORF">RUM43_005378</name>
</gene>
<feature type="region of interest" description="Disordered" evidence="1">
    <location>
        <begin position="37"/>
        <end position="153"/>
    </location>
</feature>
<feature type="compositionally biased region" description="Low complexity" evidence="1">
    <location>
        <begin position="42"/>
        <end position="65"/>
    </location>
</feature>
<feature type="compositionally biased region" description="Low complexity" evidence="1">
    <location>
        <begin position="129"/>
        <end position="147"/>
    </location>
</feature>
<reference evidence="2 3" key="1">
    <citation type="submission" date="2023-10" db="EMBL/GenBank/DDBJ databases">
        <title>Genomes of two closely related lineages of the louse Polyplax serrata with different host specificities.</title>
        <authorList>
            <person name="Martinu J."/>
            <person name="Tarabai H."/>
            <person name="Stefka J."/>
            <person name="Hypsa V."/>
        </authorList>
    </citation>
    <scope>NUCLEOTIDE SEQUENCE [LARGE SCALE GENOMIC DNA]</scope>
    <source>
        <strain evidence="2">HR10_N</strain>
    </source>
</reference>
<dbReference type="EMBL" id="JAWJWE010000037">
    <property type="protein sequence ID" value="KAK6625087.1"/>
    <property type="molecule type" value="Genomic_DNA"/>
</dbReference>
<feature type="compositionally biased region" description="Basic residues" evidence="1">
    <location>
        <begin position="66"/>
        <end position="78"/>
    </location>
</feature>
<evidence type="ECO:0000313" key="2">
    <source>
        <dbReference type="EMBL" id="KAK6625087.1"/>
    </source>
</evidence>
<dbReference type="AlphaFoldDB" id="A0AAN8NVY3"/>
<feature type="compositionally biased region" description="Polar residues" evidence="1">
    <location>
        <begin position="115"/>
        <end position="127"/>
    </location>
</feature>
<accession>A0AAN8NVY3</accession>